<name>A0A3N8QDA7_9BURK</name>
<sequence length="748" mass="75387">MTDFASQFVKDAGAAPAGGAPSAGAAAPTGLAAQFLADVNAAPAAASAPPAAPTRSTGAELARQVGLTARAGVTGVTALPAMIGDALNAGYNHLIADPVNAVYAKVAGPNLTSTVTGQQPTLLPHLQPVSQSIQGIENAVGLPQPGNATERVVQDAASAMAGVTPTMAAGRLLAGVTAPAATALGIQGAQGVQAGSPAARAIGAGLQAMPGMQLAGAAGSGLGAGTARELGLPIPVQIGAGLLGAGAGVATASGATAALRAAGARMIPPAPIPAAAAEARADAGIERAMNEMGPAARQSYEPTPAPGAPPQLPNASSQFGTFQPIRRQVTQAIQENPQVDPAAAMRAADFQNLGIDPTLGQITRDPTQYARELNIRGTSTGAPIANRLNQQNTQLQQALYGLAGTPADAYSAGSAIRSSLQSIDSQMAQQVSDAYAAARASSGKNLDVPLTGVAQDYAQVLNDFGDKVPSGVRNNFNQLGLMGGTQQKTFTIENAENLLKVINANQSIDPATNAALAQLRGSVKNAILGADDQGGVYAPARQLAAQRFALQDQIPALEAAAADRVPADDFVRRFIVGGKTDDVVALANLLREQAPGALDQARSQIGAQLVSKGFGANPAGDARFNPSPYMQQMQAFGPTKLGAFFSPDEINQLNTIGRVGSYMNAFPAASPVNTSNTASALGSLVGSGLRHLPYVGGLIDNAQNRMFVNRALAARLSDAVPTAGNTAQQRAVGALLLNAAPRAPRGNP</sequence>
<dbReference type="EMBL" id="QTQV01000001">
    <property type="protein sequence ID" value="RQT21778.1"/>
    <property type="molecule type" value="Genomic_DNA"/>
</dbReference>
<evidence type="ECO:0000313" key="1">
    <source>
        <dbReference type="EMBL" id="RQT21778.1"/>
    </source>
</evidence>
<gene>
    <name evidence="1" type="ORF">DF051_02840</name>
</gene>
<dbReference type="AlphaFoldDB" id="A0A3N8QDA7"/>
<dbReference type="RefSeq" id="WP_124576011.1">
    <property type="nucleotide sequence ID" value="NZ_QTQV01000001.1"/>
</dbReference>
<comment type="caution">
    <text evidence="1">The sequence shown here is derived from an EMBL/GenBank/DDBJ whole genome shotgun (WGS) entry which is preliminary data.</text>
</comment>
<evidence type="ECO:0000313" key="2">
    <source>
        <dbReference type="Proteomes" id="UP000277921"/>
    </source>
</evidence>
<proteinExistence type="predicted"/>
<organism evidence="1 2">
    <name type="scientific">Burkholderia contaminans</name>
    <dbReference type="NCBI Taxonomy" id="488447"/>
    <lineage>
        <taxon>Bacteria</taxon>
        <taxon>Pseudomonadati</taxon>
        <taxon>Pseudomonadota</taxon>
        <taxon>Betaproteobacteria</taxon>
        <taxon>Burkholderiales</taxon>
        <taxon>Burkholderiaceae</taxon>
        <taxon>Burkholderia</taxon>
        <taxon>Burkholderia cepacia complex</taxon>
    </lineage>
</organism>
<reference evidence="1 2" key="1">
    <citation type="submission" date="2018-08" db="EMBL/GenBank/DDBJ databases">
        <title>Comparative analysis of Burkholderia isolates from Puerto Rico.</title>
        <authorList>
            <person name="Hall C."/>
            <person name="Sahl J."/>
            <person name="Wagner D."/>
        </authorList>
    </citation>
    <scope>NUCLEOTIDE SEQUENCE [LARGE SCALE GENOMIC DNA]</scope>
    <source>
        <strain evidence="1 2">Bp9025</strain>
    </source>
</reference>
<accession>A0A3N8QDA7</accession>
<dbReference type="Proteomes" id="UP000277921">
    <property type="component" value="Unassembled WGS sequence"/>
</dbReference>
<protein>
    <submittedName>
        <fullName evidence="1">Uncharacterized protein</fullName>
    </submittedName>
</protein>